<comment type="similarity">
    <text evidence="2">Belongs to the N-acylglucosamine 2-epimerase family.</text>
</comment>
<dbReference type="InterPro" id="IPR012341">
    <property type="entry name" value="6hp_glycosidase-like_sf"/>
</dbReference>
<protein>
    <recommendedName>
        <fullName evidence="4">Cellobiose 2-epimerase</fullName>
        <shortName evidence="4">CE</shortName>
        <ecNumber evidence="4">5.1.3.11</ecNumber>
    </recommendedName>
</protein>
<dbReference type="Proteomes" id="UP000181790">
    <property type="component" value="Unassembled WGS sequence"/>
</dbReference>
<dbReference type="InterPro" id="IPR008928">
    <property type="entry name" value="6-hairpin_glycosidase_sf"/>
</dbReference>
<evidence type="ECO:0000313" key="6">
    <source>
        <dbReference type="Proteomes" id="UP000181790"/>
    </source>
</evidence>
<dbReference type="Gene3D" id="1.50.10.10">
    <property type="match status" value="1"/>
</dbReference>
<comment type="catalytic activity">
    <reaction evidence="1 4">
        <text>D-cellobiose = beta-D-glucosyl-(1-&gt;4)-D-mannopyranose</text>
        <dbReference type="Rhea" id="RHEA:23384"/>
        <dbReference type="ChEBI" id="CHEBI:17057"/>
        <dbReference type="ChEBI" id="CHEBI:47931"/>
        <dbReference type="EC" id="5.1.3.11"/>
    </reaction>
</comment>
<dbReference type="GO" id="GO:0005975">
    <property type="term" value="P:carbohydrate metabolic process"/>
    <property type="evidence" value="ECO:0007669"/>
    <property type="project" value="InterPro"/>
</dbReference>
<evidence type="ECO:0000256" key="3">
    <source>
        <dbReference type="ARBA" id="ARBA00023235"/>
    </source>
</evidence>
<dbReference type="OrthoDB" id="5141876at2"/>
<comment type="function">
    <text evidence="4">Catalyzes the reversible epimerization of cellobiose to 4-O-beta-D-glucopyranosyl-D-mannose (Glc-Man).</text>
</comment>
<evidence type="ECO:0000256" key="2">
    <source>
        <dbReference type="ARBA" id="ARBA00008558"/>
    </source>
</evidence>
<proteinExistence type="inferred from homology"/>
<comment type="similarity">
    <text evidence="4">Belongs to the cellobiose 2-epimerase family.</text>
</comment>
<dbReference type="PANTHER" id="PTHR15108">
    <property type="entry name" value="N-ACYLGLUCOSAMINE-2-EPIMERASE"/>
    <property type="match status" value="1"/>
</dbReference>
<evidence type="ECO:0000256" key="4">
    <source>
        <dbReference type="HAMAP-Rule" id="MF_00929"/>
    </source>
</evidence>
<dbReference type="InterPro" id="IPR010819">
    <property type="entry name" value="AGE/CE"/>
</dbReference>
<evidence type="ECO:0000256" key="1">
    <source>
        <dbReference type="ARBA" id="ARBA00001470"/>
    </source>
</evidence>
<dbReference type="SUPFAM" id="SSF48208">
    <property type="entry name" value="Six-hairpin glycosidases"/>
    <property type="match status" value="1"/>
</dbReference>
<dbReference type="RefSeq" id="WP_071503258.1">
    <property type="nucleotide sequence ID" value="NZ_MORL01000005.1"/>
</dbReference>
<accession>A0A1S2VJ58</accession>
<comment type="caution">
    <text evidence="5">The sequence shown here is derived from an EMBL/GenBank/DDBJ whole genome shotgun (WGS) entry which is preliminary data.</text>
</comment>
<evidence type="ECO:0000313" key="5">
    <source>
        <dbReference type="EMBL" id="OIN58807.1"/>
    </source>
</evidence>
<organism evidence="5 6">
    <name type="scientific">Arsenicibacter rosenii</name>
    <dbReference type="NCBI Taxonomy" id="1750698"/>
    <lineage>
        <taxon>Bacteria</taxon>
        <taxon>Pseudomonadati</taxon>
        <taxon>Bacteroidota</taxon>
        <taxon>Cytophagia</taxon>
        <taxon>Cytophagales</taxon>
        <taxon>Spirosomataceae</taxon>
        <taxon>Arsenicibacter</taxon>
    </lineage>
</organism>
<keyword evidence="3 4" id="KW-0413">Isomerase</keyword>
<dbReference type="GO" id="GO:0047736">
    <property type="term" value="F:cellobiose epimerase activity"/>
    <property type="evidence" value="ECO:0007669"/>
    <property type="project" value="UniProtKB-UniRule"/>
</dbReference>
<gene>
    <name evidence="5" type="ORF">BLX24_11270</name>
</gene>
<dbReference type="InterPro" id="IPR028584">
    <property type="entry name" value="Cellobiose_2_epim"/>
</dbReference>
<dbReference type="AlphaFoldDB" id="A0A1S2VJ58"/>
<name>A0A1S2VJ58_9BACT</name>
<sequence>MLSPDLHALHRELQTELTNILAYWQKYAVDTRHGGFYGQVGLDNVPEPDAAKGIVLNSRILWTFAAAARHTRRTADYLPLAKRAYDYLDTFFRDRDYGGVYWSVDATGKPLDTTKQLYGQAFAVYGLSEYYRATKHAPALAFAKEVYTAMVKHAYDATGSGGFFEGFARDWSPTAPYAISRKENGESKTMNTHLHILEAFTCLLRVWPERGQGIYDLRTQVRGLINVFRQHIIDPATHRMILFQGDNWETRRTAISYGHDIEASWLLPEAAEVLGDHELVNAIKKESVAMARAAATGLAADGGMNYEFDPVTGHLNQERSWWVMAEAMVGFIHAWQLTKEPQFLEKSVESWTFIKKYLIDRQRGEWYGGVDEHHKIVGNTKISMWKCPYHNGRACMEMMDRI</sequence>
<dbReference type="EMBL" id="MORL01000005">
    <property type="protein sequence ID" value="OIN58807.1"/>
    <property type="molecule type" value="Genomic_DNA"/>
</dbReference>
<keyword evidence="6" id="KW-1185">Reference proteome</keyword>
<dbReference type="HAMAP" id="MF_00929">
    <property type="entry name" value="Cellobiose_2_epim"/>
    <property type="match status" value="1"/>
</dbReference>
<reference evidence="5 6" key="1">
    <citation type="submission" date="2016-10" db="EMBL/GenBank/DDBJ databases">
        <title>Arsenicibacter rosenii gen. nov., sp. nov., an efficient arsenic-methylating bacterium isolated from an arsenic-contaminated paddy soil.</title>
        <authorList>
            <person name="Huang K."/>
        </authorList>
    </citation>
    <scope>NUCLEOTIDE SEQUENCE [LARGE SCALE GENOMIC DNA]</scope>
    <source>
        <strain evidence="5 6">SM-1</strain>
    </source>
</reference>
<dbReference type="Pfam" id="PF07221">
    <property type="entry name" value="GlcNAc_2-epim"/>
    <property type="match status" value="1"/>
</dbReference>
<dbReference type="EC" id="5.1.3.11" evidence="4"/>